<dbReference type="InterPro" id="IPR001060">
    <property type="entry name" value="FCH_dom"/>
</dbReference>
<dbReference type="InterPro" id="IPR027267">
    <property type="entry name" value="AH/BAR_dom_sf"/>
</dbReference>
<dbReference type="GO" id="GO:0007010">
    <property type="term" value="P:cytoskeleton organization"/>
    <property type="evidence" value="ECO:0007669"/>
    <property type="project" value="TreeGrafter"/>
</dbReference>
<feature type="region of interest" description="Disordered" evidence="6">
    <location>
        <begin position="1"/>
        <end position="29"/>
    </location>
</feature>
<dbReference type="OrthoDB" id="19092at2759"/>
<evidence type="ECO:0000256" key="1">
    <source>
        <dbReference type="ARBA" id="ARBA00004245"/>
    </source>
</evidence>
<accession>A0A9P6T7V3</accession>
<gene>
    <name evidence="8" type="ORF">CROQUDRAFT_98252</name>
</gene>
<reference evidence="8" key="1">
    <citation type="submission" date="2013-11" db="EMBL/GenBank/DDBJ databases">
        <title>Genome sequence of the fusiform rust pathogen reveals effectors for host alternation and coevolution with pine.</title>
        <authorList>
            <consortium name="DOE Joint Genome Institute"/>
            <person name="Smith K."/>
            <person name="Pendleton A."/>
            <person name="Kubisiak T."/>
            <person name="Anderson C."/>
            <person name="Salamov A."/>
            <person name="Aerts A."/>
            <person name="Riley R."/>
            <person name="Clum A."/>
            <person name="Lindquist E."/>
            <person name="Ence D."/>
            <person name="Campbell M."/>
            <person name="Kronenberg Z."/>
            <person name="Feau N."/>
            <person name="Dhillon B."/>
            <person name="Hamelin R."/>
            <person name="Burleigh J."/>
            <person name="Smith J."/>
            <person name="Yandell M."/>
            <person name="Nelson C."/>
            <person name="Grigoriev I."/>
            <person name="Davis J."/>
        </authorList>
    </citation>
    <scope>NUCLEOTIDE SEQUENCE</scope>
    <source>
        <strain evidence="8">G11</strain>
    </source>
</reference>
<dbReference type="GO" id="GO:0009898">
    <property type="term" value="C:cytoplasmic side of plasma membrane"/>
    <property type="evidence" value="ECO:0007669"/>
    <property type="project" value="TreeGrafter"/>
</dbReference>
<dbReference type="GO" id="GO:0005543">
    <property type="term" value="F:phospholipid binding"/>
    <property type="evidence" value="ECO:0007669"/>
    <property type="project" value="TreeGrafter"/>
</dbReference>
<keyword evidence="9" id="KW-1185">Reference proteome</keyword>
<dbReference type="SUPFAM" id="SSF103657">
    <property type="entry name" value="BAR/IMD domain-like"/>
    <property type="match status" value="1"/>
</dbReference>
<dbReference type="AlphaFoldDB" id="A0A9P6T7V3"/>
<name>A0A9P6T7V3_9BASI</name>
<dbReference type="PROSITE" id="PS51741">
    <property type="entry name" value="F_BAR"/>
    <property type="match status" value="1"/>
</dbReference>
<evidence type="ECO:0000313" key="8">
    <source>
        <dbReference type="EMBL" id="KAG0141879.1"/>
    </source>
</evidence>
<protein>
    <recommendedName>
        <fullName evidence="7">F-BAR domain-containing protein</fullName>
    </recommendedName>
</protein>
<evidence type="ECO:0000256" key="6">
    <source>
        <dbReference type="SAM" id="MobiDB-lite"/>
    </source>
</evidence>
<proteinExistence type="predicted"/>
<comment type="subcellular location">
    <subcellularLocation>
        <location evidence="1">Cytoplasm</location>
        <location evidence="1">Cytoskeleton</location>
    </subcellularLocation>
</comment>
<evidence type="ECO:0000256" key="5">
    <source>
        <dbReference type="PROSITE-ProRule" id="PRU01077"/>
    </source>
</evidence>
<evidence type="ECO:0000256" key="2">
    <source>
        <dbReference type="ARBA" id="ARBA00022490"/>
    </source>
</evidence>
<keyword evidence="2" id="KW-0963">Cytoplasm</keyword>
<evidence type="ECO:0000256" key="3">
    <source>
        <dbReference type="ARBA" id="ARBA00022553"/>
    </source>
</evidence>
<dbReference type="GO" id="GO:0120104">
    <property type="term" value="C:mitotic actomyosin contractile ring, proximal layer"/>
    <property type="evidence" value="ECO:0007669"/>
    <property type="project" value="TreeGrafter"/>
</dbReference>
<evidence type="ECO:0000313" key="9">
    <source>
        <dbReference type="Proteomes" id="UP000886653"/>
    </source>
</evidence>
<sequence length="470" mass="54019">MARFRNLFQSRKRSHQNHSAESSSTSSRSELESQNFDSILINEFCNSFWGDGGYEKLLKRVKMSDKMLDDLKSWFKERASIEADYSKRLTRLSKASVFSDMNFEGDGLNRGLERLQEATARSAHSHAELSKTFKQELETRVSEFITRRDGSRKTSQALIEKLHKKLEEFKSLQEKVNPFPSCTIHRTHTESCARKRFEVDSIAVNGYGAQLHLVQGREMDRVTIKLDKAKASIVGTEKNYRVLTRNLEDTAEQWTLQWKMFCDLIQDLEEDRIDFIRSTLWNYANGLSAVSVLEDEQCEVIRKTLERCDTERDIRQFISQSSTGAELYRAPPFIDYVNGQHEAPKFEGNPRNRRIAKFQRNSSRVFQTSPINSSRVVQDLVHSIQRPPSLQTSAHAEEEHESIPYVPRKVGRYGGSIADVIASNSIAPNFVPFDRAVTLLPCRSSHETHQPLHDPHHHDHFNGPGILVNH</sequence>
<dbReference type="Gene3D" id="1.20.1270.60">
    <property type="entry name" value="Arfaptin homology (AH) domain/BAR domain"/>
    <property type="match status" value="1"/>
</dbReference>
<dbReference type="Proteomes" id="UP000886653">
    <property type="component" value="Unassembled WGS sequence"/>
</dbReference>
<comment type="caution">
    <text evidence="8">The sequence shown here is derived from an EMBL/GenBank/DDBJ whole genome shotgun (WGS) entry which is preliminary data.</text>
</comment>
<feature type="compositionally biased region" description="Basic and acidic residues" evidence="6">
    <location>
        <begin position="448"/>
        <end position="461"/>
    </location>
</feature>
<evidence type="ECO:0000259" key="7">
    <source>
        <dbReference type="PROSITE" id="PS51741"/>
    </source>
</evidence>
<organism evidence="8 9">
    <name type="scientific">Cronartium quercuum f. sp. fusiforme G11</name>
    <dbReference type="NCBI Taxonomy" id="708437"/>
    <lineage>
        <taxon>Eukaryota</taxon>
        <taxon>Fungi</taxon>
        <taxon>Dikarya</taxon>
        <taxon>Basidiomycota</taxon>
        <taxon>Pucciniomycotina</taxon>
        <taxon>Pucciniomycetes</taxon>
        <taxon>Pucciniales</taxon>
        <taxon>Coleosporiaceae</taxon>
        <taxon>Cronartium</taxon>
    </lineage>
</organism>
<dbReference type="PANTHER" id="PTHR23065:SF7">
    <property type="entry name" value="NOSTRIN, ISOFORM H"/>
    <property type="match status" value="1"/>
</dbReference>
<dbReference type="InterPro" id="IPR031160">
    <property type="entry name" value="F_BAR_dom"/>
</dbReference>
<dbReference type="SMART" id="SM00055">
    <property type="entry name" value="FCH"/>
    <property type="match status" value="1"/>
</dbReference>
<keyword evidence="4" id="KW-0206">Cytoskeleton</keyword>
<evidence type="ECO:0000256" key="4">
    <source>
        <dbReference type="ARBA" id="ARBA00023212"/>
    </source>
</evidence>
<dbReference type="EMBL" id="MU167368">
    <property type="protein sequence ID" value="KAG0141879.1"/>
    <property type="molecule type" value="Genomic_DNA"/>
</dbReference>
<keyword evidence="5" id="KW-0175">Coiled coil</keyword>
<feature type="domain" description="F-BAR" evidence="7">
    <location>
        <begin position="42"/>
        <end position="313"/>
    </location>
</feature>
<feature type="region of interest" description="Disordered" evidence="6">
    <location>
        <begin position="448"/>
        <end position="470"/>
    </location>
</feature>
<dbReference type="Pfam" id="PF00611">
    <property type="entry name" value="FCH"/>
    <property type="match status" value="1"/>
</dbReference>
<dbReference type="PANTHER" id="PTHR23065">
    <property type="entry name" value="PROLINE-SERINE-THREONINE PHOSPHATASE INTERACTING PROTEIN 1"/>
    <property type="match status" value="1"/>
</dbReference>
<keyword evidence="3" id="KW-0597">Phosphoprotein</keyword>
<feature type="compositionally biased region" description="Low complexity" evidence="6">
    <location>
        <begin position="19"/>
        <end position="28"/>
    </location>
</feature>